<feature type="chain" id="PRO_5020041434" evidence="3">
    <location>
        <begin position="19"/>
        <end position="2498"/>
    </location>
</feature>
<evidence type="ECO:0000313" key="10">
    <source>
        <dbReference type="Proteomes" id="UP000230066"/>
    </source>
</evidence>
<feature type="region of interest" description="Disordered" evidence="1">
    <location>
        <begin position="2387"/>
        <end position="2407"/>
    </location>
</feature>
<dbReference type="InterPro" id="IPR055096">
    <property type="entry name" value="Ig_NUP210_1st"/>
</dbReference>
<sequence>MFVSLSVLVFIFTGFVESDFKLSASKLLLPFHSFIAVNYTLQGSNGACYEWGSATPEVATVTPVFETNPECSKSAFVTAVWQSPHRAVTTIHARVLSKKSYDFNARPSFGFSDTGHVVKCDVIVDNIYKIEIETTTQELYLHNTPESLAVVGYDEFGNTFSTLDGVPFEWKIHGDTYSGAGDGHSVLRFLTWTESEYATPPGIAKLEERGLQGSMQLVSGLRTGSAVVEVSLSENMYSTVKASQVRLLVMANAQLSPALAYLMPGSEIKLRVRVVQQGSDQEIHMPSPQYHLQVNDTRLAVLDQVDGCTVTAKRFGQTQITLLDRNVEEALENLRSVLYADSSGETDSKLPRRRLPTSLVHIVEPAYFGFSMVQLSSSDSELCRMAVATSVNTAGEKLIRIDASKAGRDWVMEVGKLYTFVVDLYDQNSHRIYPTDNIRITLQSPSDKVKFVEQSKNGTYSVLTPLQHGPVQFEVSFDHIVTKDGNVIKIGTPITGSQHAMVYPPVRVQPPVIILPWPIVASHSEGTYKDDGFQLQATGGSGHLTWVALPNLLSSGPTVKEDQPNAVITITPTGRVSARAFGDAIIVAFSPTYPQLCGAGKVVVTSPASIRFAPGPAELVITDQPIHAESNPTKLSSRRTDNNTATDASVLTVGIAVLDQQGRIMTDCRHLNIPVRPLDSSVVKVLPDRLPPLLDENASVTVERPQACVRLLVVASKVGFTELEATFDPLENLENNSEDSHSKRTESASILSTRFSVAVYRPIKFLNPASAKTYVAAGSTRTILFSRGARPWPLEPASYFTRIAPLVKEVKQHNVDVSHPMVSREPEPWKSSNPEEIDDVLGAQLDRVSLLSNEHSLRPMVFAMRCRSVGTFEFLLQTGNQPSSKNPIPLVMSSKFTVVCDVAEKLRLVLYRPILRLPSGVPACPLLNSSTPEPSDVLSIPNTVPFVVGLVLFTGEGIELDAADSLPASVTVTDASSSNPSVLVLDTKPAIKLLSDPALTLLGQPSRPYVIVRPRKLGLSSGLLTIRAEVRSSSMVAGVPLSSSLNIRLNPTAKLLSGGYLRAIHHPKADASFSVLGGSGYFFLSTTPDTTQMAQPPLQLIPIENTGVDVPVADGIPLHSYRIQSGQVGQSEIHVLDRCFPSMKPSPTGMQPVDLMLTVDIVGLAGLRLQAADRIPLGGLTSVVVKAVDSRGDQLPQNLAQFLDVRVYQSSDFSDVTVTTPKILGLPDGGVVSSSSWISSSGISADPGHTQFDVRGMSLGSATLIASTETFALDSSQLLSVKSNPIDMQVFAPLSLSPCNFNLLVGAEYELRATGGPQPALTEFTVDSDESDVTKRISVIRMSKNSVLIRAGTIPGYAAVRARAVSLSSHTNASDLGSQFSNVGVSSEAICFINVVTLSGIRIGCPLASATESLQVSSGGHSKPQSDDQRFIIACRSEESSRNCGVAPLWAEGLATSITAEHGAWVHRPALASTNAEPNRTTNDRVSPLSMSGVNPPLRFIWQLDPPQPTSAARLAHVLDTFNAEWSEIHASSGMVLIGQAPGRVTIRLTIEATDLSSRQLIGPHGRPVQKLYAELTVIVLPHLGLVTPSIPSSRQLIMSRNSRFDLKPWADVISNSHIAYEVPVAAYNNQSFSCGEEGFDVSPDGIIRTPVRHQAADEYYDCRTLIKVISWPKDPSTKRAVPSLHGGSLSQSMFVDVSIKEPRYVLAIPIPGDYVPTKGLLVGGPYRFPITYHDELGRAFDSVSEEYTRLKVDLNRLDAFDVHVDTSSVIDYSMPLPGYFDQSMKSGGAVFNEIDPSCSVLITRVLPTNTDSNNRVVVRSIPTIMRIDSVESIPGISPCYLGLIAGGELDVLKETSLLVSQWTCLPNLKGGGVWSSSNPTIFWVEPHSRALLARRPGKAYLLYSLKPMTGTPLSNVTSDRASISAKQLTYMITVEVSSLVNKPKSIQLVYASADNTALEVGPVLLPILHPAAPSAGFSSGVLRLPIRLMGHAEELHGSDHPTCSFKLDESRRSLSPLQCHVRMSVSDQPPTPAHRTSLIPEWLSLLVLWNQNETLHNLISSDTDSPSLSGLFNAHLEPVSPSSPFYSSNSQWQCILRPAALWNTYAQMLALILAPSTRLSVELRSTEEPTENSPPLAHIDVIPVPGFQVLVPPALTPMSDSIAPTGAIAYHYWITEPQAMHRHLLVFVPPLTADVLKSSLSTERLYARSKNADVLQIASPPRPISTLTEVSRVLLEYERSLTTTRDFSAELSGSFKSALKMWRVLSLEQLQHVENDAAMATDESLIKHNLLWIVGLKAHLAQTATNMIVDVVISCRQTGQHVSIPVHIILPSVDDESVAGIVDSHSWWPLSGFSWIHLFALILFTLLIAVTGHLMTRSAVLVSNSTGPGTSVNKNLPGAVSPSLTNPLHSSPRKLWSQGYTISPARAHMLGSQSSAQTMLGVSNPLSYGPNTQQPRFQSSGSPIVSDSGDLLLEEQRWRDALSGNSPSRLRDTFDSI</sequence>
<feature type="domain" description="NUP210 fourth Ig-like" evidence="8">
    <location>
        <begin position="407"/>
        <end position="485"/>
    </location>
</feature>
<dbReference type="InterPro" id="IPR055097">
    <property type="entry name" value="Ig_NUP210_2nd"/>
</dbReference>
<feature type="region of interest" description="Disordered" evidence="1">
    <location>
        <begin position="2442"/>
        <end position="2467"/>
    </location>
</feature>
<dbReference type="GO" id="GO:0005643">
    <property type="term" value="C:nuclear pore"/>
    <property type="evidence" value="ECO:0007669"/>
    <property type="project" value="TreeGrafter"/>
</dbReference>
<dbReference type="Pfam" id="PF22963">
    <property type="entry name" value="Ig_NUP210_3rd"/>
    <property type="match status" value="1"/>
</dbReference>
<keyword evidence="2" id="KW-1133">Transmembrane helix</keyword>
<evidence type="ECO:0000256" key="3">
    <source>
        <dbReference type="SAM" id="SignalP"/>
    </source>
</evidence>
<dbReference type="PANTHER" id="PTHR23019:SF0">
    <property type="entry name" value="NUCLEAR PORE MEMBRANE GLYCOPROTEIN 210"/>
    <property type="match status" value="1"/>
</dbReference>
<evidence type="ECO:0000313" key="9">
    <source>
        <dbReference type="EMBL" id="THD22044.1"/>
    </source>
</evidence>
<name>A0A4E0R7C0_FASHE</name>
<dbReference type="PANTHER" id="PTHR23019">
    <property type="entry name" value="NUCLEAR PORE MEMBRANE GLYCOPROTEIN GP210-RELATED"/>
    <property type="match status" value="1"/>
</dbReference>
<reference evidence="9" key="1">
    <citation type="submission" date="2019-03" db="EMBL/GenBank/DDBJ databases">
        <title>Improved annotation for the trematode Fasciola hepatica.</title>
        <authorList>
            <person name="Choi Y.-J."/>
            <person name="Martin J."/>
            <person name="Mitreva M."/>
        </authorList>
    </citation>
    <scope>NUCLEOTIDE SEQUENCE [LARGE SCALE GENOMIC DNA]</scope>
</reference>
<protein>
    <submittedName>
        <fullName evidence="9">NUP210 protein</fullName>
    </submittedName>
</protein>
<dbReference type="InterPro" id="IPR055098">
    <property type="entry name" value="Ig_NUP210_3rd"/>
</dbReference>
<evidence type="ECO:0000256" key="1">
    <source>
        <dbReference type="SAM" id="MobiDB-lite"/>
    </source>
</evidence>
<evidence type="ECO:0000259" key="7">
    <source>
        <dbReference type="Pfam" id="PF22969"/>
    </source>
</evidence>
<keyword evidence="2" id="KW-0812">Transmembrane</keyword>
<feature type="compositionally biased region" description="Polar residues" evidence="1">
    <location>
        <begin position="2442"/>
        <end position="2466"/>
    </location>
</feature>
<dbReference type="Pfam" id="PF24991">
    <property type="entry name" value="Ig_NUP210_4th"/>
    <property type="match status" value="1"/>
</dbReference>
<dbReference type="EMBL" id="JXXN02003042">
    <property type="protein sequence ID" value="THD22044.1"/>
    <property type="molecule type" value="Genomic_DNA"/>
</dbReference>
<feature type="domain" description="NUP210 Ig-like" evidence="5">
    <location>
        <begin position="252"/>
        <end position="329"/>
    </location>
</feature>
<feature type="domain" description="NUP210 Ig-like" evidence="6">
    <location>
        <begin position="20"/>
        <end position="96"/>
    </location>
</feature>
<feature type="domain" description="NUP210 Ig-like" evidence="7">
    <location>
        <begin position="134"/>
        <end position="242"/>
    </location>
</feature>
<evidence type="ECO:0000259" key="8">
    <source>
        <dbReference type="Pfam" id="PF24991"/>
    </source>
</evidence>
<evidence type="ECO:0000259" key="4">
    <source>
        <dbReference type="Pfam" id="PF22962"/>
    </source>
</evidence>
<feature type="transmembrane region" description="Helical" evidence="2">
    <location>
        <begin position="2348"/>
        <end position="2371"/>
    </location>
</feature>
<feature type="domain" description="NUP210 Ig-like" evidence="4">
    <location>
        <begin position="767"/>
        <end position="901"/>
    </location>
</feature>
<dbReference type="Pfam" id="PF22969">
    <property type="entry name" value="Ig_NUP210_2nd"/>
    <property type="match status" value="1"/>
</dbReference>
<organism evidence="9 10">
    <name type="scientific">Fasciola hepatica</name>
    <name type="common">Liver fluke</name>
    <dbReference type="NCBI Taxonomy" id="6192"/>
    <lineage>
        <taxon>Eukaryota</taxon>
        <taxon>Metazoa</taxon>
        <taxon>Spiralia</taxon>
        <taxon>Lophotrochozoa</taxon>
        <taxon>Platyhelminthes</taxon>
        <taxon>Trematoda</taxon>
        <taxon>Digenea</taxon>
        <taxon>Plagiorchiida</taxon>
        <taxon>Echinostomata</taxon>
        <taxon>Echinostomatoidea</taxon>
        <taxon>Fasciolidae</taxon>
        <taxon>Fasciola</taxon>
    </lineage>
</organism>
<dbReference type="InterPro" id="IPR056897">
    <property type="entry name" value="Ig_NUP210_4th"/>
</dbReference>
<comment type="caution">
    <text evidence="9">The sequence shown here is derived from an EMBL/GenBank/DDBJ whole genome shotgun (WGS) entry which is preliminary data.</text>
</comment>
<dbReference type="InterPro" id="IPR055099">
    <property type="entry name" value="Ig_NUP210_7th"/>
</dbReference>
<dbReference type="Proteomes" id="UP000230066">
    <property type="component" value="Unassembled WGS sequence"/>
</dbReference>
<proteinExistence type="predicted"/>
<dbReference type="Pfam" id="PF22967">
    <property type="entry name" value="Ig_NUP210_1st"/>
    <property type="match status" value="1"/>
</dbReference>
<keyword evidence="10" id="KW-1185">Reference proteome</keyword>
<dbReference type="InterPro" id="IPR045197">
    <property type="entry name" value="NUP210-like"/>
</dbReference>
<gene>
    <name evidence="9" type="ORF">D915_007258</name>
</gene>
<evidence type="ECO:0000256" key="2">
    <source>
        <dbReference type="SAM" id="Phobius"/>
    </source>
</evidence>
<keyword evidence="3" id="KW-0732">Signal</keyword>
<keyword evidence="2" id="KW-0472">Membrane</keyword>
<evidence type="ECO:0000259" key="6">
    <source>
        <dbReference type="Pfam" id="PF22967"/>
    </source>
</evidence>
<dbReference type="Pfam" id="PF22962">
    <property type="entry name" value="Ig_NUP210_7th"/>
    <property type="match status" value="1"/>
</dbReference>
<feature type="signal peptide" evidence="3">
    <location>
        <begin position="1"/>
        <end position="18"/>
    </location>
</feature>
<evidence type="ECO:0000259" key="5">
    <source>
        <dbReference type="Pfam" id="PF22963"/>
    </source>
</evidence>
<accession>A0A4E0R7C0</accession>